<dbReference type="Pfam" id="PF13276">
    <property type="entry name" value="HTH_21"/>
    <property type="match status" value="1"/>
</dbReference>
<organism evidence="3 4">
    <name type="scientific">Anaerovibrio slackiae</name>
    <dbReference type="NCBI Taxonomy" id="2652309"/>
    <lineage>
        <taxon>Bacteria</taxon>
        <taxon>Bacillati</taxon>
        <taxon>Bacillota</taxon>
        <taxon>Negativicutes</taxon>
        <taxon>Selenomonadales</taxon>
        <taxon>Selenomonadaceae</taxon>
        <taxon>Anaerovibrio</taxon>
    </lineage>
</organism>
<dbReference type="Pfam" id="PF00665">
    <property type="entry name" value="rve"/>
    <property type="match status" value="1"/>
</dbReference>
<dbReference type="InterPro" id="IPR036397">
    <property type="entry name" value="RNaseH_sf"/>
</dbReference>
<dbReference type="GeneID" id="96780084"/>
<reference evidence="3 4" key="1">
    <citation type="submission" date="2019-08" db="EMBL/GenBank/DDBJ databases">
        <title>In-depth cultivation of the pig gut microbiome towards novel bacterial diversity and tailored functional studies.</title>
        <authorList>
            <person name="Wylensek D."/>
            <person name="Hitch T.C.A."/>
            <person name="Clavel T."/>
        </authorList>
    </citation>
    <scope>NUCLEOTIDE SEQUENCE [LARGE SCALE GENOMIC DNA]</scope>
    <source>
        <strain evidence="3 4">WCA-693-APC-5D-A</strain>
    </source>
</reference>
<evidence type="ECO:0000259" key="2">
    <source>
        <dbReference type="PROSITE" id="PS50994"/>
    </source>
</evidence>
<comment type="function">
    <text evidence="1">Involved in the transposition of the insertion sequence.</text>
</comment>
<name>A0A6I2UH62_9FIRM</name>
<dbReference type="PANTHER" id="PTHR46889">
    <property type="entry name" value="TRANSPOSASE INSF FOR INSERTION SEQUENCE IS3B-RELATED"/>
    <property type="match status" value="1"/>
</dbReference>
<dbReference type="GO" id="GO:0003676">
    <property type="term" value="F:nucleic acid binding"/>
    <property type="evidence" value="ECO:0007669"/>
    <property type="project" value="InterPro"/>
</dbReference>
<dbReference type="Pfam" id="PF13333">
    <property type="entry name" value="rve_2"/>
    <property type="match status" value="1"/>
</dbReference>
<dbReference type="PANTHER" id="PTHR46889:SF4">
    <property type="entry name" value="TRANSPOSASE INSO FOR INSERTION SEQUENCE ELEMENT IS911B-RELATED"/>
    <property type="match status" value="1"/>
</dbReference>
<dbReference type="RefSeq" id="WP_328596404.1">
    <property type="nucleotide sequence ID" value="NZ_JBGVJD010000347.1"/>
</dbReference>
<evidence type="ECO:0000313" key="4">
    <source>
        <dbReference type="Proteomes" id="UP000433181"/>
    </source>
</evidence>
<comment type="caution">
    <text evidence="3">The sequence shown here is derived from an EMBL/GenBank/DDBJ whole genome shotgun (WGS) entry which is preliminary data.</text>
</comment>
<dbReference type="InterPro" id="IPR012337">
    <property type="entry name" value="RNaseH-like_sf"/>
</dbReference>
<accession>A0A6I2UH62</accession>
<dbReference type="SUPFAM" id="SSF53098">
    <property type="entry name" value="Ribonuclease H-like"/>
    <property type="match status" value="1"/>
</dbReference>
<evidence type="ECO:0000256" key="1">
    <source>
        <dbReference type="ARBA" id="ARBA00002286"/>
    </source>
</evidence>
<proteinExistence type="predicted"/>
<protein>
    <submittedName>
        <fullName evidence="3">IS3 family transposase</fullName>
    </submittedName>
</protein>
<dbReference type="NCBIfam" id="NF033516">
    <property type="entry name" value="transpos_IS3"/>
    <property type="match status" value="1"/>
</dbReference>
<dbReference type="GO" id="GO:0015074">
    <property type="term" value="P:DNA integration"/>
    <property type="evidence" value="ECO:0007669"/>
    <property type="project" value="InterPro"/>
</dbReference>
<feature type="domain" description="Integrase catalytic" evidence="2">
    <location>
        <begin position="132"/>
        <end position="292"/>
    </location>
</feature>
<dbReference type="Proteomes" id="UP000433181">
    <property type="component" value="Unassembled WGS sequence"/>
</dbReference>
<evidence type="ECO:0000313" key="3">
    <source>
        <dbReference type="EMBL" id="MSU10097.1"/>
    </source>
</evidence>
<dbReference type="InterPro" id="IPR048020">
    <property type="entry name" value="Transpos_IS3"/>
</dbReference>
<dbReference type="InterPro" id="IPR025948">
    <property type="entry name" value="HTH-like_dom"/>
</dbReference>
<dbReference type="InterPro" id="IPR050900">
    <property type="entry name" value="Transposase_IS3/IS150/IS904"/>
</dbReference>
<gene>
    <name evidence="3" type="ORF">FYJ84_14215</name>
</gene>
<dbReference type="Gene3D" id="3.30.420.10">
    <property type="entry name" value="Ribonuclease H-like superfamily/Ribonuclease H"/>
    <property type="match status" value="1"/>
</dbReference>
<dbReference type="InterPro" id="IPR001584">
    <property type="entry name" value="Integrase_cat-core"/>
</dbReference>
<dbReference type="EMBL" id="VUNR01000065">
    <property type="protein sequence ID" value="MSU10097.1"/>
    <property type="molecule type" value="Genomic_DNA"/>
</dbReference>
<dbReference type="PROSITE" id="PS50994">
    <property type="entry name" value="INTEGRASE"/>
    <property type="match status" value="1"/>
</dbReference>
<dbReference type="AlphaFoldDB" id="A0A6I2UH62"/>
<sequence length="304" mass="35543">MTEAIYLQVSEQAEIAKEEGRPISVSGMLRKLGVSRSGYNAWRHRLPSDTSIRRQEVKEQIQRIYDESHQNYGAPKITSELRKAGEIISERTVGQYMRQMGLRAQWVKPWVPTTVDPDFSDSLQNILDEQFNPERPNAVWCSDITYVWTIDGFVYLTSIMDLYSRKIIAWTLSDSLEVSCVTETIQKAKLRRNLDLPLIIHSDRGSQYVAKEYKKATARMQRSYSKKAYPWDNACIESFHALIKREWLNRFRIRDFNHAYSLIFEYIEAFYNTKRIHSHCGYLSPDDFEKLYNASVARESLLVS</sequence>
<keyword evidence="4" id="KW-1185">Reference proteome</keyword>